<dbReference type="EMBL" id="BNJQ01000037">
    <property type="protein sequence ID" value="GHP11910.1"/>
    <property type="molecule type" value="Genomic_DNA"/>
</dbReference>
<dbReference type="Proteomes" id="UP000660262">
    <property type="component" value="Unassembled WGS sequence"/>
</dbReference>
<comment type="caution">
    <text evidence="2">The sequence shown here is derived from an EMBL/GenBank/DDBJ whole genome shotgun (WGS) entry which is preliminary data.</text>
</comment>
<feature type="compositionally biased region" description="Low complexity" evidence="1">
    <location>
        <begin position="110"/>
        <end position="121"/>
    </location>
</feature>
<evidence type="ECO:0000313" key="3">
    <source>
        <dbReference type="Proteomes" id="UP000660262"/>
    </source>
</evidence>
<feature type="region of interest" description="Disordered" evidence="1">
    <location>
        <begin position="46"/>
        <end position="87"/>
    </location>
</feature>
<reference evidence="2" key="1">
    <citation type="submission" date="2020-10" db="EMBL/GenBank/DDBJ databases">
        <title>Unveiling of a novel bifunctional photoreceptor, Dualchrome1, isolated from a cosmopolitan green alga.</title>
        <authorList>
            <person name="Suzuki S."/>
            <person name="Kawachi M."/>
        </authorList>
    </citation>
    <scope>NUCLEOTIDE SEQUENCE</scope>
    <source>
        <strain evidence="2">NIES 2893</strain>
    </source>
</reference>
<gene>
    <name evidence="2" type="ORF">PPROV_001063700</name>
</gene>
<evidence type="ECO:0000256" key="1">
    <source>
        <dbReference type="SAM" id="MobiDB-lite"/>
    </source>
</evidence>
<feature type="region of interest" description="Disordered" evidence="1">
    <location>
        <begin position="104"/>
        <end position="198"/>
    </location>
</feature>
<keyword evidence="3" id="KW-1185">Reference proteome</keyword>
<proteinExistence type="predicted"/>
<sequence length="334" mass="37833">MPQWQVVSTDDERDALRTVSGESNLHREKPFTVQVTPRWCLKTTKKASDVGRGSTWGKSTGSIPWTTSTSQNVATKKVPAASSHAMSSDYAQTYAQRKLAVSQHLKRQAKAQQCSKQQASKRWGDGKGSTRWPKRQTSAQHKHKHRHDDSDDASIAIARIKTSEQKFMRKRRQAPSREPWGTGPRLNKPPDSPTQQTVDLEYDSDGCLNISTALSKKKRDAAAHAHAQKIRLGEQQRTFSQVKGGDRSVWWGLPPARPRARRTTYYSLTREPIDAHDVLERTLKSARNDVKRRMGRLRCRYCGAEPPNDNDKVALLRHEARCFRAHGLGYFNEA</sequence>
<name>A0A830I1G6_9CHLO</name>
<dbReference type="AlphaFoldDB" id="A0A830I1G6"/>
<feature type="region of interest" description="Disordered" evidence="1">
    <location>
        <begin position="1"/>
        <end position="26"/>
    </location>
</feature>
<organism evidence="2 3">
    <name type="scientific">Pycnococcus provasolii</name>
    <dbReference type="NCBI Taxonomy" id="41880"/>
    <lineage>
        <taxon>Eukaryota</taxon>
        <taxon>Viridiplantae</taxon>
        <taxon>Chlorophyta</taxon>
        <taxon>Pseudoscourfieldiophyceae</taxon>
        <taxon>Pseudoscourfieldiales</taxon>
        <taxon>Pycnococcaceae</taxon>
        <taxon>Pycnococcus</taxon>
    </lineage>
</organism>
<protein>
    <submittedName>
        <fullName evidence="2">Uncharacterized protein</fullName>
    </submittedName>
</protein>
<accession>A0A830I1G6</accession>
<feature type="compositionally biased region" description="Polar residues" evidence="1">
    <location>
        <begin position="56"/>
        <end position="74"/>
    </location>
</feature>
<evidence type="ECO:0000313" key="2">
    <source>
        <dbReference type="EMBL" id="GHP11910.1"/>
    </source>
</evidence>